<evidence type="ECO:0000256" key="1">
    <source>
        <dbReference type="ARBA" id="ARBA00008950"/>
    </source>
</evidence>
<feature type="domain" description="Calcineurin-like phosphoesterase" evidence="3">
    <location>
        <begin position="1"/>
        <end position="141"/>
    </location>
</feature>
<keyword evidence="2" id="KW-0479">Metal-binding</keyword>
<dbReference type="InterPro" id="IPR024654">
    <property type="entry name" value="Calcineurin-like_PHP_lpxH"/>
</dbReference>
<sequence>MKVLIVSDNHSEKGIIYDVYSNNPGDLNIHLGDSEFNYDDSELSHFYRVKGNCDADQRFPVEEFDHASNIFLTHGHLYDIKLNRYQLAKRAAEYGAKYAVYGHSHIAEVEKIDDVYCINPGSISLPKGTWPASYCVLDTDEDSVTFFSRDHEEIETYLLEDL</sequence>
<dbReference type="Gene3D" id="3.60.21.10">
    <property type="match status" value="1"/>
</dbReference>
<dbReference type="Proteomes" id="UP001597519">
    <property type="component" value="Unassembled WGS sequence"/>
</dbReference>
<dbReference type="EMBL" id="JBHUOQ010000001">
    <property type="protein sequence ID" value="MFD2829166.1"/>
    <property type="molecule type" value="Genomic_DNA"/>
</dbReference>
<dbReference type="EC" id="3.1.4.-" evidence="2"/>
<dbReference type="InterPro" id="IPR029052">
    <property type="entry name" value="Metallo-depent_PP-like"/>
</dbReference>
<reference evidence="5" key="1">
    <citation type="journal article" date="2019" name="Int. J. Syst. Evol. Microbiol.">
        <title>The Global Catalogue of Microorganisms (GCM) 10K type strain sequencing project: providing services to taxonomists for standard genome sequencing and annotation.</title>
        <authorList>
            <consortium name="The Broad Institute Genomics Platform"/>
            <consortium name="The Broad Institute Genome Sequencing Center for Infectious Disease"/>
            <person name="Wu L."/>
            <person name="Ma J."/>
        </authorList>
    </citation>
    <scope>NUCLEOTIDE SEQUENCE [LARGE SCALE GENOMIC DNA]</scope>
    <source>
        <strain evidence="5">KCTC 33575</strain>
    </source>
</reference>
<keyword evidence="5" id="KW-1185">Reference proteome</keyword>
<accession>A0ABW5WV17</accession>
<comment type="caution">
    <text evidence="4">The sequence shown here is derived from an EMBL/GenBank/DDBJ whole genome shotgun (WGS) entry which is preliminary data.</text>
</comment>
<dbReference type="PANTHER" id="PTHR11124">
    <property type="entry name" value="VACUOLAR SORTING PROTEIN VPS29"/>
    <property type="match status" value="1"/>
</dbReference>
<organism evidence="4 5">
    <name type="scientific">Corticicoccus populi</name>
    <dbReference type="NCBI Taxonomy" id="1812821"/>
    <lineage>
        <taxon>Bacteria</taxon>
        <taxon>Bacillati</taxon>
        <taxon>Bacillota</taxon>
        <taxon>Bacilli</taxon>
        <taxon>Bacillales</taxon>
        <taxon>Staphylococcaceae</taxon>
        <taxon>Corticicoccus</taxon>
    </lineage>
</organism>
<comment type="cofactor">
    <cofactor evidence="2">
        <name>a divalent metal cation</name>
        <dbReference type="ChEBI" id="CHEBI:60240"/>
    </cofactor>
</comment>
<evidence type="ECO:0000313" key="4">
    <source>
        <dbReference type="EMBL" id="MFD2829166.1"/>
    </source>
</evidence>
<evidence type="ECO:0000256" key="2">
    <source>
        <dbReference type="RuleBase" id="RU362039"/>
    </source>
</evidence>
<name>A0ABW5WV17_9STAP</name>
<evidence type="ECO:0000313" key="5">
    <source>
        <dbReference type="Proteomes" id="UP001597519"/>
    </source>
</evidence>
<dbReference type="RefSeq" id="WP_377770925.1">
    <property type="nucleotide sequence ID" value="NZ_JBHUOQ010000001.1"/>
</dbReference>
<gene>
    <name evidence="4" type="ORF">ACFSX4_01720</name>
</gene>
<comment type="similarity">
    <text evidence="1 2">Belongs to the metallophosphoesterase superfamily. YfcE family.</text>
</comment>
<dbReference type="NCBIfam" id="TIGR00040">
    <property type="entry name" value="yfcE"/>
    <property type="match status" value="1"/>
</dbReference>
<dbReference type="InterPro" id="IPR000979">
    <property type="entry name" value="Phosphodiesterase_MJ0936/Vps29"/>
</dbReference>
<proteinExistence type="inferred from homology"/>
<protein>
    <recommendedName>
        <fullName evidence="2">Phosphoesterase</fullName>
        <ecNumber evidence="2">3.1.4.-</ecNumber>
    </recommendedName>
</protein>
<evidence type="ECO:0000259" key="3">
    <source>
        <dbReference type="Pfam" id="PF12850"/>
    </source>
</evidence>
<dbReference type="SUPFAM" id="SSF56300">
    <property type="entry name" value="Metallo-dependent phosphatases"/>
    <property type="match status" value="1"/>
</dbReference>
<dbReference type="Pfam" id="PF12850">
    <property type="entry name" value="Metallophos_2"/>
    <property type="match status" value="1"/>
</dbReference>